<feature type="domain" description="DUF4143" evidence="2">
    <location>
        <begin position="204"/>
        <end position="363"/>
    </location>
</feature>
<sequence length="419" mass="46352">MDETAGSYPRHALSLVQEALGDTPVVVLQGARQVGKSTLAQMASTDRETTVVSLDDPYSRSLATEDPQFFVERAGQGMLVVDEAQRAPDLILPIKASVDRQRRPGRFLLTGSADLLHVKGVGDSLAGRAETVELMTLSQGEISRRSSPEDFVSWVLEGAQSDDAFLPLDPQTVVSGGYPEVLTRSGRRRDRWFASYTARLADHDARDLQSGGFADHMAAVLRLLAAQGQSELVKAKEARTLGISETTLDSYLRLAQVMRLVTTTAPWRRTPRSRLSKRPKVSLTDTGLTAHLAGFTAPMAATIGGREFYGTLVEQFVALELQRQRTWSEQLFELYHYRDHDGPEVDLLLELSDGRLIAIEVKSARTVNDRSWAGLKQFRDHVPDREVVGVVLHTGTEVAHLHDWLHVLPISSLWGHPTF</sequence>
<proteinExistence type="predicted"/>
<dbReference type="Pfam" id="PF13173">
    <property type="entry name" value="AAA_14"/>
    <property type="match status" value="1"/>
</dbReference>
<dbReference type="GO" id="GO:0005524">
    <property type="term" value="F:ATP binding"/>
    <property type="evidence" value="ECO:0007669"/>
    <property type="project" value="UniProtKB-KW"/>
</dbReference>
<keyword evidence="4" id="KW-1185">Reference proteome</keyword>
<dbReference type="SUPFAM" id="SSF52540">
    <property type="entry name" value="P-loop containing nucleoside triphosphate hydrolases"/>
    <property type="match status" value="1"/>
</dbReference>
<gene>
    <name evidence="3" type="ORF">GTW58_09265</name>
</gene>
<dbReference type="InterPro" id="IPR027417">
    <property type="entry name" value="P-loop_NTPase"/>
</dbReference>
<dbReference type="EMBL" id="JAAVUN010000017">
    <property type="protein sequence ID" value="NKE10116.1"/>
    <property type="molecule type" value="Genomic_DNA"/>
</dbReference>
<dbReference type="PANTHER" id="PTHR43566">
    <property type="entry name" value="CONSERVED PROTEIN"/>
    <property type="match status" value="1"/>
</dbReference>
<evidence type="ECO:0000259" key="1">
    <source>
        <dbReference type="Pfam" id="PF13173"/>
    </source>
</evidence>
<accession>A0A846U995</accession>
<name>A0A846U995_9MICC</name>
<feature type="domain" description="AAA" evidence="1">
    <location>
        <begin position="23"/>
        <end position="142"/>
    </location>
</feature>
<evidence type="ECO:0000313" key="4">
    <source>
        <dbReference type="Proteomes" id="UP000521379"/>
    </source>
</evidence>
<evidence type="ECO:0000313" key="3">
    <source>
        <dbReference type="EMBL" id="NKE10116.1"/>
    </source>
</evidence>
<reference evidence="3 4" key="1">
    <citation type="submission" date="2020-02" db="EMBL/GenBank/DDBJ databases">
        <authorList>
            <person name="Sun Q."/>
        </authorList>
    </citation>
    <scope>NUCLEOTIDE SEQUENCE [LARGE SCALE GENOMIC DNA]</scope>
    <source>
        <strain evidence="3 4">YIM 13062</strain>
    </source>
</reference>
<organism evidence="3 4">
    <name type="scientific">Kocuria subflava</name>
    <dbReference type="NCBI Taxonomy" id="1736139"/>
    <lineage>
        <taxon>Bacteria</taxon>
        <taxon>Bacillati</taxon>
        <taxon>Actinomycetota</taxon>
        <taxon>Actinomycetes</taxon>
        <taxon>Micrococcales</taxon>
        <taxon>Micrococcaceae</taxon>
        <taxon>Kocuria</taxon>
    </lineage>
</organism>
<dbReference type="AlphaFoldDB" id="A0A846U995"/>
<dbReference type="Proteomes" id="UP000521379">
    <property type="component" value="Unassembled WGS sequence"/>
</dbReference>
<dbReference type="RefSeq" id="WP_119933109.1">
    <property type="nucleotide sequence ID" value="NZ_JAAVUN010000017.1"/>
</dbReference>
<keyword evidence="3" id="KW-0547">Nucleotide-binding</keyword>
<dbReference type="Pfam" id="PF13635">
    <property type="entry name" value="DUF4143"/>
    <property type="match status" value="1"/>
</dbReference>
<keyword evidence="3" id="KW-0067">ATP-binding</keyword>
<dbReference type="PANTHER" id="PTHR43566:SF2">
    <property type="entry name" value="DUF4143 DOMAIN-CONTAINING PROTEIN"/>
    <property type="match status" value="1"/>
</dbReference>
<dbReference type="InterPro" id="IPR041682">
    <property type="entry name" value="AAA_14"/>
</dbReference>
<evidence type="ECO:0000259" key="2">
    <source>
        <dbReference type="Pfam" id="PF13635"/>
    </source>
</evidence>
<protein>
    <submittedName>
        <fullName evidence="3">ATP-binding protein</fullName>
    </submittedName>
</protein>
<comment type="caution">
    <text evidence="3">The sequence shown here is derived from an EMBL/GenBank/DDBJ whole genome shotgun (WGS) entry which is preliminary data.</text>
</comment>
<dbReference type="InterPro" id="IPR025420">
    <property type="entry name" value="DUF4143"/>
</dbReference>